<reference evidence="3" key="1">
    <citation type="submission" date="2022-10" db="EMBL/GenBank/DDBJ databases">
        <title>Completed Genome Sequence of two octocoral isolated bacterium, Endozoicomonas euniceicola EF212T and Endozoicomonas gorgoniicola PS125T.</title>
        <authorList>
            <person name="Chiou Y.-J."/>
            <person name="Chen Y.-H."/>
        </authorList>
    </citation>
    <scope>NUCLEOTIDE SEQUENCE</scope>
    <source>
        <strain evidence="3">EF212</strain>
    </source>
</reference>
<dbReference type="PANTHER" id="PTHR40547">
    <property type="entry name" value="SLL0298 PROTEIN"/>
    <property type="match status" value="1"/>
</dbReference>
<evidence type="ECO:0000256" key="1">
    <source>
        <dbReference type="SAM" id="Phobius"/>
    </source>
</evidence>
<dbReference type="InterPro" id="IPR018639">
    <property type="entry name" value="DUF2062"/>
</dbReference>
<gene>
    <name evidence="3" type="ORF">NX720_01635</name>
</gene>
<dbReference type="Proteomes" id="UP001163255">
    <property type="component" value="Chromosome"/>
</dbReference>
<dbReference type="Pfam" id="PF09835">
    <property type="entry name" value="DUF2062"/>
    <property type="match status" value="1"/>
</dbReference>
<accession>A0ABY6GV68</accession>
<keyword evidence="1" id="KW-0472">Membrane</keyword>
<organism evidence="3 4">
    <name type="scientific">Endozoicomonas euniceicola</name>
    <dbReference type="NCBI Taxonomy" id="1234143"/>
    <lineage>
        <taxon>Bacteria</taxon>
        <taxon>Pseudomonadati</taxon>
        <taxon>Pseudomonadota</taxon>
        <taxon>Gammaproteobacteria</taxon>
        <taxon>Oceanospirillales</taxon>
        <taxon>Endozoicomonadaceae</taxon>
        <taxon>Endozoicomonas</taxon>
    </lineage>
</organism>
<sequence length="196" mass="22656">MKKFAFFQDRGRPARETVRDMAKKLIQRYLPDPKSIIENRYLAFLGKALHNPNLWHLNRRSAASAFFVGVFVAFIPIPFQMVVAATLAVVCRCNLPLSVALVWITNPLTMPAIFYFTYNVGCYILNIPVSETSFELTIHGVGVELVRVWKPLFLGSIVTGVIAGALCYFLIRLYWRWNVIHNWQQRRNRKRPPRSD</sequence>
<feature type="transmembrane region" description="Helical" evidence="1">
    <location>
        <begin position="65"/>
        <end position="90"/>
    </location>
</feature>
<keyword evidence="4" id="KW-1185">Reference proteome</keyword>
<dbReference type="PANTHER" id="PTHR40547:SF1">
    <property type="entry name" value="SLL0298 PROTEIN"/>
    <property type="match status" value="1"/>
</dbReference>
<evidence type="ECO:0000313" key="3">
    <source>
        <dbReference type="EMBL" id="UYM16660.1"/>
    </source>
</evidence>
<evidence type="ECO:0000313" key="4">
    <source>
        <dbReference type="Proteomes" id="UP001163255"/>
    </source>
</evidence>
<keyword evidence="1" id="KW-0812">Transmembrane</keyword>
<feature type="transmembrane region" description="Helical" evidence="1">
    <location>
        <begin position="152"/>
        <end position="175"/>
    </location>
</feature>
<name>A0ABY6GV68_9GAMM</name>
<protein>
    <submittedName>
        <fullName evidence="3">DUF2062 domain-containing protein</fullName>
    </submittedName>
</protein>
<evidence type="ECO:0000259" key="2">
    <source>
        <dbReference type="Pfam" id="PF09835"/>
    </source>
</evidence>
<keyword evidence="1" id="KW-1133">Transmembrane helix</keyword>
<proteinExistence type="predicted"/>
<feature type="domain" description="DUF2062" evidence="2">
    <location>
        <begin position="44"/>
        <end position="184"/>
    </location>
</feature>
<dbReference type="EMBL" id="CP103300">
    <property type="protein sequence ID" value="UYM16660.1"/>
    <property type="molecule type" value="Genomic_DNA"/>
</dbReference>
<dbReference type="RefSeq" id="WP_262598963.1">
    <property type="nucleotide sequence ID" value="NZ_CP103300.1"/>
</dbReference>
<feature type="transmembrane region" description="Helical" evidence="1">
    <location>
        <begin position="97"/>
        <end position="118"/>
    </location>
</feature>